<name>A0A409X9X0_9AGAR</name>
<proteinExistence type="predicted"/>
<dbReference type="AlphaFoldDB" id="A0A409X9X0"/>
<dbReference type="EMBL" id="NHYE01003840">
    <property type="protein sequence ID" value="PPQ87520.1"/>
    <property type="molecule type" value="Genomic_DNA"/>
</dbReference>
<protein>
    <submittedName>
        <fullName evidence="2">Uncharacterized protein</fullName>
    </submittedName>
</protein>
<dbReference type="Proteomes" id="UP000284706">
    <property type="component" value="Unassembled WGS sequence"/>
</dbReference>
<evidence type="ECO:0000313" key="2">
    <source>
        <dbReference type="EMBL" id="PPQ87520.1"/>
    </source>
</evidence>
<organism evidence="2 3">
    <name type="scientific">Gymnopilus dilepis</name>
    <dbReference type="NCBI Taxonomy" id="231916"/>
    <lineage>
        <taxon>Eukaryota</taxon>
        <taxon>Fungi</taxon>
        <taxon>Dikarya</taxon>
        <taxon>Basidiomycota</taxon>
        <taxon>Agaricomycotina</taxon>
        <taxon>Agaricomycetes</taxon>
        <taxon>Agaricomycetidae</taxon>
        <taxon>Agaricales</taxon>
        <taxon>Agaricineae</taxon>
        <taxon>Hymenogastraceae</taxon>
        <taxon>Gymnopilus</taxon>
    </lineage>
</organism>
<sequence length="127" mass="13655">MFKPGKSSKSKFTFHKKATDTPVDKLSHVSYAVKSDGSVSTSTSVLQKRKKGIEGDVQCETTGSDIPDIEGSSSFGAEEAPAIDVTLEGPIDQAYLEHVGETVLDEKEKAARTRPKGVCQILVNKID</sequence>
<feature type="region of interest" description="Disordered" evidence="1">
    <location>
        <begin position="41"/>
        <end position="74"/>
    </location>
</feature>
<keyword evidence="3" id="KW-1185">Reference proteome</keyword>
<comment type="caution">
    <text evidence="2">The sequence shown here is derived from an EMBL/GenBank/DDBJ whole genome shotgun (WGS) entry which is preliminary data.</text>
</comment>
<evidence type="ECO:0000256" key="1">
    <source>
        <dbReference type="SAM" id="MobiDB-lite"/>
    </source>
</evidence>
<dbReference type="InParanoid" id="A0A409X9X0"/>
<accession>A0A409X9X0</accession>
<evidence type="ECO:0000313" key="3">
    <source>
        <dbReference type="Proteomes" id="UP000284706"/>
    </source>
</evidence>
<reference evidence="2 3" key="1">
    <citation type="journal article" date="2018" name="Evol. Lett.">
        <title>Horizontal gene cluster transfer increased hallucinogenic mushroom diversity.</title>
        <authorList>
            <person name="Reynolds H.T."/>
            <person name="Vijayakumar V."/>
            <person name="Gluck-Thaler E."/>
            <person name="Korotkin H.B."/>
            <person name="Matheny P.B."/>
            <person name="Slot J.C."/>
        </authorList>
    </citation>
    <scope>NUCLEOTIDE SEQUENCE [LARGE SCALE GENOMIC DNA]</scope>
    <source>
        <strain evidence="2 3">SRW20</strain>
    </source>
</reference>
<gene>
    <name evidence="2" type="ORF">CVT26_005806</name>
</gene>